<evidence type="ECO:0000256" key="2">
    <source>
        <dbReference type="SAM" id="SignalP"/>
    </source>
</evidence>
<dbReference type="AlphaFoldDB" id="A0A2B9PHC7"/>
<protein>
    <recommendedName>
        <fullName evidence="5">Lipoprotein</fullName>
    </recommendedName>
</protein>
<evidence type="ECO:0000313" key="4">
    <source>
        <dbReference type="Proteomes" id="UP000223777"/>
    </source>
</evidence>
<keyword evidence="2" id="KW-0732">Signal</keyword>
<name>A0A2B9PHC7_BACCE</name>
<feature type="signal peptide" evidence="2">
    <location>
        <begin position="1"/>
        <end position="23"/>
    </location>
</feature>
<proteinExistence type="predicted"/>
<sequence>MKKFLWFISTLCMILGLVTGCSSKDGTGISITRNVAEIDQQKGSETKQNKREEDSYEAASVPIKKEEYTGELKYPELVEQAMKPVPGESKKQNANKINYFHL</sequence>
<accession>A0A2B9PHC7</accession>
<reference evidence="3 4" key="1">
    <citation type="submission" date="2017-09" db="EMBL/GenBank/DDBJ databases">
        <title>Large-scale bioinformatics analysis of Bacillus genomes uncovers conserved roles of natural products in bacterial physiology.</title>
        <authorList>
            <consortium name="Agbiome Team Llc"/>
            <person name="Bleich R.M."/>
            <person name="Grubbs K.J."/>
            <person name="Santa Maria K.C."/>
            <person name="Allen S.E."/>
            <person name="Farag S."/>
            <person name="Shank E.A."/>
            <person name="Bowers A."/>
        </authorList>
    </citation>
    <scope>NUCLEOTIDE SEQUENCE [LARGE SCALE GENOMIC DNA]</scope>
    <source>
        <strain evidence="3 4">AFS050027</strain>
    </source>
</reference>
<dbReference type="PROSITE" id="PS51257">
    <property type="entry name" value="PROKAR_LIPOPROTEIN"/>
    <property type="match status" value="1"/>
</dbReference>
<evidence type="ECO:0008006" key="5">
    <source>
        <dbReference type="Google" id="ProtNLM"/>
    </source>
</evidence>
<gene>
    <name evidence="3" type="ORF">CN984_27940</name>
</gene>
<feature type="chain" id="PRO_5038449826" description="Lipoprotein" evidence="2">
    <location>
        <begin position="24"/>
        <end position="102"/>
    </location>
</feature>
<evidence type="ECO:0000256" key="1">
    <source>
        <dbReference type="SAM" id="MobiDB-lite"/>
    </source>
</evidence>
<feature type="compositionally biased region" description="Basic and acidic residues" evidence="1">
    <location>
        <begin position="39"/>
        <end position="53"/>
    </location>
</feature>
<dbReference type="RefSeq" id="WP_098767743.1">
    <property type="nucleotide sequence ID" value="NZ_NUIL01000059.1"/>
</dbReference>
<dbReference type="EMBL" id="NUIL01000059">
    <property type="protein sequence ID" value="PGO22167.1"/>
    <property type="molecule type" value="Genomic_DNA"/>
</dbReference>
<evidence type="ECO:0000313" key="3">
    <source>
        <dbReference type="EMBL" id="PGO22167.1"/>
    </source>
</evidence>
<dbReference type="Proteomes" id="UP000223777">
    <property type="component" value="Unassembled WGS sequence"/>
</dbReference>
<organism evidence="3 4">
    <name type="scientific">Bacillus cereus</name>
    <dbReference type="NCBI Taxonomy" id="1396"/>
    <lineage>
        <taxon>Bacteria</taxon>
        <taxon>Bacillati</taxon>
        <taxon>Bacillota</taxon>
        <taxon>Bacilli</taxon>
        <taxon>Bacillales</taxon>
        <taxon>Bacillaceae</taxon>
        <taxon>Bacillus</taxon>
        <taxon>Bacillus cereus group</taxon>
    </lineage>
</organism>
<comment type="caution">
    <text evidence="3">The sequence shown here is derived from an EMBL/GenBank/DDBJ whole genome shotgun (WGS) entry which is preliminary data.</text>
</comment>
<feature type="region of interest" description="Disordered" evidence="1">
    <location>
        <begin position="36"/>
        <end position="60"/>
    </location>
</feature>